<evidence type="ECO:0008006" key="5">
    <source>
        <dbReference type="Google" id="ProtNLM"/>
    </source>
</evidence>
<evidence type="ECO:0000256" key="1">
    <source>
        <dbReference type="SAM" id="MobiDB-lite"/>
    </source>
</evidence>
<feature type="chain" id="PRO_5045613662" description="Lipoprotein" evidence="2">
    <location>
        <begin position="21"/>
        <end position="136"/>
    </location>
</feature>
<comment type="caution">
    <text evidence="3">The sequence shown here is derived from an EMBL/GenBank/DDBJ whole genome shotgun (WGS) entry which is preliminary data.</text>
</comment>
<protein>
    <recommendedName>
        <fullName evidence="5">Lipoprotein</fullName>
    </recommendedName>
</protein>
<gene>
    <name evidence="3" type="ORF">ACFO3M_04760</name>
</gene>
<sequence length="136" mass="13372">MLLAAVLLAGCAGAPGGSGAVVCPAIGWVDAVRVELTGDWTGPAPASVRVVCEPSCGQVVRLDRDPEPRREVTAPLTGTTAGVPTGTGTPDAATVTVLAADGGALAEVDADLDWVRVGGSEECGGPMEATVVVPAP</sequence>
<proteinExistence type="predicted"/>
<reference evidence="4" key="1">
    <citation type="journal article" date="2019" name="Int. J. Syst. Evol. Microbiol.">
        <title>The Global Catalogue of Microorganisms (GCM) 10K type strain sequencing project: providing services to taxonomists for standard genome sequencing and annotation.</title>
        <authorList>
            <consortium name="The Broad Institute Genomics Platform"/>
            <consortium name="The Broad Institute Genome Sequencing Center for Infectious Disease"/>
            <person name="Wu L."/>
            <person name="Ma J."/>
        </authorList>
    </citation>
    <scope>NUCLEOTIDE SEQUENCE [LARGE SCALE GENOMIC DNA]</scope>
    <source>
        <strain evidence="4">CCUG 62763</strain>
    </source>
</reference>
<accession>A0ABV9LF13</accession>
<dbReference type="Proteomes" id="UP001596025">
    <property type="component" value="Unassembled WGS sequence"/>
</dbReference>
<feature type="region of interest" description="Disordered" evidence="1">
    <location>
        <begin position="64"/>
        <end position="89"/>
    </location>
</feature>
<organism evidence="3 4">
    <name type="scientific">Geodermatophilus arenarius</name>
    <dbReference type="NCBI Taxonomy" id="1137990"/>
    <lineage>
        <taxon>Bacteria</taxon>
        <taxon>Bacillati</taxon>
        <taxon>Actinomycetota</taxon>
        <taxon>Actinomycetes</taxon>
        <taxon>Geodermatophilales</taxon>
        <taxon>Geodermatophilaceae</taxon>
        <taxon>Geodermatophilus</taxon>
    </lineage>
</organism>
<dbReference type="EMBL" id="JBHSGR010000003">
    <property type="protein sequence ID" value="MFC4692694.1"/>
    <property type="molecule type" value="Genomic_DNA"/>
</dbReference>
<feature type="compositionally biased region" description="Low complexity" evidence="1">
    <location>
        <begin position="73"/>
        <end position="89"/>
    </location>
</feature>
<name>A0ABV9LF13_9ACTN</name>
<evidence type="ECO:0000313" key="3">
    <source>
        <dbReference type="EMBL" id="MFC4692694.1"/>
    </source>
</evidence>
<evidence type="ECO:0000313" key="4">
    <source>
        <dbReference type="Proteomes" id="UP001596025"/>
    </source>
</evidence>
<feature type="signal peptide" evidence="2">
    <location>
        <begin position="1"/>
        <end position="20"/>
    </location>
</feature>
<keyword evidence="2" id="KW-0732">Signal</keyword>
<evidence type="ECO:0000256" key="2">
    <source>
        <dbReference type="SAM" id="SignalP"/>
    </source>
</evidence>
<keyword evidence="4" id="KW-1185">Reference proteome</keyword>